<reference evidence="1" key="3">
    <citation type="submission" date="2000-10" db="EMBL/GenBank/DDBJ databases">
        <authorList>
            <person name="Chao Q."/>
            <person name="Brooks S."/>
            <person name="Buehler E."/>
            <person name="Johnson-Hopson C."/>
            <person name="Khan S."/>
            <person name="Kim C."/>
            <person name="Shinn P."/>
            <person name="Altafi H."/>
            <person name="Bei B."/>
            <person name="Chin C."/>
            <person name="Chiou J."/>
            <person name="Choi E."/>
            <person name="Conn L."/>
            <person name="Conway A."/>
            <person name="Gonzalez A."/>
            <person name="Hansen N."/>
            <person name="Howing B."/>
            <person name="Koo T."/>
            <person name="Lam B."/>
            <person name="Lee J."/>
            <person name="Lenz C."/>
            <person name="Li J."/>
            <person name="Liu A."/>
            <person name="Liu J."/>
            <person name="Liu S."/>
            <person name="Mukharsky N."/>
            <person name="Nguyen M."/>
            <person name="Palm C."/>
            <person name="Pham P."/>
            <person name="Sakano H."/>
            <person name="Schwartz J."/>
            <person name="Southwick A."/>
            <person name="Thaveri A."/>
            <person name="Toriumi M."/>
            <person name="Vaysberg M."/>
            <person name="Yu G."/>
            <person name="Davis R."/>
            <person name="Federspiel N."/>
            <person name="Theologis A."/>
            <person name="Ecker J."/>
        </authorList>
    </citation>
    <scope>NUCLEOTIDE SEQUENCE</scope>
</reference>
<proteinExistence type="predicted"/>
<dbReference type="AlphaFoldDB" id="Q9SGZ7"/>
<reference key="2">
    <citation type="journal article" date="2000" name="Nature">
        <title>Sequence and analysis of chromosome 1 of the plant Arabidopsis thaliana.</title>
        <authorList>
            <person name="Theologis A."/>
            <person name="Ecker J.R."/>
            <person name="Palm C.J."/>
            <person name="Federspiel N.A."/>
            <person name="Kaul S."/>
            <person name="White O."/>
            <person name="Alonso J."/>
            <person name="Altafi H."/>
            <person name="Araujo R."/>
            <person name="Bowman C.L."/>
            <person name="Brooks S.Y."/>
            <person name="Buehler E."/>
            <person name="Chan A."/>
            <person name="Chao Q."/>
            <person name="Chen H."/>
            <person name="Cheuk R.F."/>
            <person name="Chin C.W."/>
            <person name="Chung M.K."/>
            <person name="Conn L."/>
            <person name="Conway A.B."/>
            <person name="Conway A.R."/>
            <person name="Creasy T.H."/>
            <person name="Dewar K."/>
            <person name="Dunn P."/>
            <person name="Etgu P."/>
            <person name="Feldblyum T.V."/>
            <person name="Feng J."/>
            <person name="Fong B."/>
            <person name="Fujii C.Y."/>
            <person name="Gill J.E."/>
            <person name="Goldsmith A.D."/>
            <person name="Haas B."/>
            <person name="Hansen N.F."/>
            <person name="Hughes B."/>
            <person name="Huizar L."/>
            <person name="Hunter J.L."/>
            <person name="Jenkins J."/>
            <person name="Johnson-Hopson C."/>
            <person name="Khan S."/>
            <person name="Khaykin E."/>
            <person name="Kim C.J."/>
            <person name="Koo H.L."/>
            <person name="Kremenetskaia I."/>
            <person name="Kurtz D.B."/>
            <person name="Kwan A."/>
            <person name="Lam B."/>
            <person name="Langin-Hooper S."/>
            <person name="Lee A."/>
            <person name="Lee J.M."/>
            <person name="Lenz C.A."/>
            <person name="Li J.H."/>
            <person name="Li Y."/>
            <person name="Lin X."/>
            <person name="Liu S.X."/>
            <person name="Liu Z.A."/>
            <person name="Luros J.S."/>
            <person name="Maiti R."/>
            <person name="Marziali A."/>
            <person name="Militscher J."/>
            <person name="Miranda M."/>
            <person name="Nguyen M."/>
            <person name="Nierman W.C."/>
            <person name="Osborne B.I."/>
            <person name="Pai G."/>
            <person name="Peterson J."/>
            <person name="Pham P.K."/>
            <person name="Rizzo M."/>
            <person name="Rooney T."/>
            <person name="Rowley D."/>
            <person name="Sakano H."/>
            <person name="Salzberg S.L."/>
            <person name="Schwartz J.R."/>
            <person name="Shinn P."/>
            <person name="Southwick A.M."/>
            <person name="Sun H."/>
            <person name="Tallon L.J."/>
            <person name="Tambunga G."/>
            <person name="Toriumi M.J."/>
            <person name="Town C.D."/>
            <person name="Utterback T."/>
            <person name="Van Aken S."/>
            <person name="Vaysberg M."/>
            <person name="Vysotskaia V.S."/>
            <person name="Walker M."/>
            <person name="Wu D."/>
            <person name="Yu G."/>
            <person name="Fraser C.M."/>
            <person name="Venter J.C."/>
            <person name="Davis R.W."/>
        </authorList>
    </citation>
    <scope>NUCLEOTIDE SEQUENCE [LARGE SCALE GENOMIC DNA]</scope>
    <source>
        <strain>cv. Columbia</strain>
    </source>
</reference>
<dbReference type="EMBL" id="AC009243">
    <property type="protein sequence ID" value="AAF17688.1"/>
    <property type="molecule type" value="Genomic_DNA"/>
</dbReference>
<reference evidence="1" key="1">
    <citation type="submission" date="1999-09" db="EMBL/GenBank/DDBJ databases">
        <title>Genomic sequence for Arabidopsis thaliana BAC F28K19 from chromosome I.</title>
        <authorList>
            <person name="Khan S."/>
            <person name="Brooks S."/>
            <person name="Buehler E."/>
            <person name="Chao Q."/>
            <person name="Dunn P."/>
            <person name="Kim C."/>
            <person name="Shinn P."/>
            <person name="Altafi H."/>
            <person name="Araujo R."/>
            <person name="Conn L."/>
            <person name="Conway A.B."/>
            <person name="Gonzalez A."/>
            <person name="Hansen N.F."/>
            <person name="Huizar L."/>
            <person name="Kremenetskaia I."/>
            <person name="Lenz C."/>
            <person name="Li J."/>
            <person name="Liu S."/>
            <person name="Luros S."/>
            <person name="Rowley D."/>
            <person name="Schwartz J."/>
            <person name="Toriumi M."/>
            <person name="Vysotskaia V."/>
            <person name="Yu G."/>
            <person name="Davis R.W."/>
            <person name="Federspiel N.A."/>
            <person name="Theologis A."/>
            <person name="Ecker J.R."/>
        </authorList>
    </citation>
    <scope>NUCLEOTIDE SEQUENCE</scope>
</reference>
<evidence type="ECO:0000313" key="1">
    <source>
        <dbReference type="EMBL" id="AAF17688.1"/>
    </source>
</evidence>
<dbReference type="ExpressionAtlas" id="Q9SGZ7">
    <property type="expression patterns" value="baseline and differential"/>
</dbReference>
<organism evidence="1">
    <name type="scientific">Arabidopsis thaliana</name>
    <name type="common">Mouse-ear cress</name>
    <dbReference type="NCBI Taxonomy" id="3702"/>
    <lineage>
        <taxon>Eukaryota</taxon>
        <taxon>Viridiplantae</taxon>
        <taxon>Streptophyta</taxon>
        <taxon>Embryophyta</taxon>
        <taxon>Tracheophyta</taxon>
        <taxon>Spermatophyta</taxon>
        <taxon>Magnoliopsida</taxon>
        <taxon>eudicotyledons</taxon>
        <taxon>Gunneridae</taxon>
        <taxon>Pentapetalae</taxon>
        <taxon>rosids</taxon>
        <taxon>malvids</taxon>
        <taxon>Brassicales</taxon>
        <taxon>Brassicaceae</taxon>
        <taxon>Camelineae</taxon>
        <taxon>Arabidopsis</taxon>
    </lineage>
</organism>
<name>Q9SGZ7_ARATH</name>
<accession>Q9SGZ7</accession>
<sequence>MISNMLSLLKDMKVFLTFRFFSFFGSLKFCRIEPNKNSVRVGSVIGFKINSELNRFFSVNSNRVVSINRENRSVMSAEPNQTENRTPIIILPIVGNRNRKNRFVRFGLFGLIRNPRPNELYQTHIFLNLRVRVITLPFSMNGEKSPPITMTLYQSPNDAAPKADRRQVIGVKECGETYVLAEYKPIYVHQLVLVLATAIQLGLCMTLKDVEYEGRLDGIFVMF</sequence>
<dbReference type="HOGENOM" id="CLU_1241615_0_0_1"/>
<protein>
    <submittedName>
        <fullName evidence="1">F28K19.25</fullName>
    </submittedName>
</protein>